<evidence type="ECO:0000313" key="2">
    <source>
        <dbReference type="Proteomes" id="UP001642484"/>
    </source>
</evidence>
<dbReference type="Proteomes" id="UP001642484">
    <property type="component" value="Unassembled WGS sequence"/>
</dbReference>
<evidence type="ECO:0000313" key="1">
    <source>
        <dbReference type="EMBL" id="CAK9077172.1"/>
    </source>
</evidence>
<name>A0ABP0PMB3_9DINO</name>
<proteinExistence type="predicted"/>
<keyword evidence="2" id="KW-1185">Reference proteome</keyword>
<protein>
    <submittedName>
        <fullName evidence="1">Uncharacterized protein</fullName>
    </submittedName>
</protein>
<accession>A0ABP0PMB3</accession>
<reference evidence="1 2" key="1">
    <citation type="submission" date="2024-02" db="EMBL/GenBank/DDBJ databases">
        <authorList>
            <person name="Chen Y."/>
            <person name="Shah S."/>
            <person name="Dougan E. K."/>
            <person name="Thang M."/>
            <person name="Chan C."/>
        </authorList>
    </citation>
    <scope>NUCLEOTIDE SEQUENCE [LARGE SCALE GENOMIC DNA]</scope>
</reference>
<sequence>MHVHTAACTSGLRKRQSTSAAPFVLSPYSLRSSQVIIDLRCDLVDSEAEIVPWIARPLERRQHPWTMSWSNVLDYMPPQKFHQLARMCSLQGDTIHYGYSMNWICEVYGSCIMDYDKQPQVQSEIIKQSHQMCEMTGKMAPAGKLLLLPPHDSPMNITGYTLAIGLHKKWTQYFFSEEIAGDVQVGVASMQTYNPLATTASCLSMTWTYDPDIRLQAHDDGRFLDDETKDLVNCPVS</sequence>
<dbReference type="EMBL" id="CAXAMN010023361">
    <property type="protein sequence ID" value="CAK9077172.1"/>
    <property type="molecule type" value="Genomic_DNA"/>
</dbReference>
<comment type="caution">
    <text evidence="1">The sequence shown here is derived from an EMBL/GenBank/DDBJ whole genome shotgun (WGS) entry which is preliminary data.</text>
</comment>
<gene>
    <name evidence="1" type="ORF">CCMP2556_LOCUS38038</name>
</gene>
<organism evidence="1 2">
    <name type="scientific">Durusdinium trenchii</name>
    <dbReference type="NCBI Taxonomy" id="1381693"/>
    <lineage>
        <taxon>Eukaryota</taxon>
        <taxon>Sar</taxon>
        <taxon>Alveolata</taxon>
        <taxon>Dinophyceae</taxon>
        <taxon>Suessiales</taxon>
        <taxon>Symbiodiniaceae</taxon>
        <taxon>Durusdinium</taxon>
    </lineage>
</organism>